<dbReference type="Gene3D" id="3.90.226.10">
    <property type="entry name" value="2-enoyl-CoA Hydratase, Chain A, domain 1"/>
    <property type="match status" value="1"/>
</dbReference>
<dbReference type="STRING" id="479434.Sthe_1472"/>
<dbReference type="GO" id="GO:0016853">
    <property type="term" value="F:isomerase activity"/>
    <property type="evidence" value="ECO:0007669"/>
    <property type="project" value="UniProtKB-KW"/>
</dbReference>
<dbReference type="InterPro" id="IPR001753">
    <property type="entry name" value="Enoyl-CoA_hydra/iso"/>
</dbReference>
<keyword evidence="4" id="KW-0413">Isomerase</keyword>
<dbReference type="AlphaFoldDB" id="D1C3U0"/>
<dbReference type="KEGG" id="sti:Sthe_1472"/>
<organism evidence="4 5">
    <name type="scientific">Sphaerobacter thermophilus (strain ATCC 49802 / DSM 20745 / KCCM 41009 / NCIMB 13125 / S 6022)</name>
    <dbReference type="NCBI Taxonomy" id="479434"/>
    <lineage>
        <taxon>Bacteria</taxon>
        <taxon>Pseudomonadati</taxon>
        <taxon>Thermomicrobiota</taxon>
        <taxon>Thermomicrobia</taxon>
        <taxon>Sphaerobacterales</taxon>
        <taxon>Sphaerobacterineae</taxon>
        <taxon>Sphaerobacteraceae</taxon>
        <taxon>Sphaerobacter</taxon>
    </lineage>
</organism>
<dbReference type="Proteomes" id="UP000002027">
    <property type="component" value="Chromosome 1"/>
</dbReference>
<dbReference type="SUPFAM" id="SSF52096">
    <property type="entry name" value="ClpP/crotonase"/>
    <property type="match status" value="1"/>
</dbReference>
<dbReference type="RefSeq" id="WP_012871954.1">
    <property type="nucleotide sequence ID" value="NC_013523.1"/>
</dbReference>
<dbReference type="Pfam" id="PF00378">
    <property type="entry name" value="ECH_1"/>
    <property type="match status" value="1"/>
</dbReference>
<dbReference type="PANTHER" id="PTHR11941">
    <property type="entry name" value="ENOYL-COA HYDRATASE-RELATED"/>
    <property type="match status" value="1"/>
</dbReference>
<evidence type="ECO:0000256" key="2">
    <source>
        <dbReference type="ARBA" id="ARBA00023239"/>
    </source>
</evidence>
<dbReference type="GO" id="GO:0016829">
    <property type="term" value="F:lyase activity"/>
    <property type="evidence" value="ECO:0007669"/>
    <property type="project" value="UniProtKB-KW"/>
</dbReference>
<accession>D1C3U0</accession>
<dbReference type="InParanoid" id="D1C3U0"/>
<comment type="similarity">
    <text evidence="1 3">Belongs to the enoyl-CoA hydratase/isomerase family.</text>
</comment>
<reference evidence="4 5" key="2">
    <citation type="journal article" date="2010" name="Stand. Genomic Sci.">
        <title>Complete genome sequence of Desulfohalobium retbaense type strain (HR(100)).</title>
        <authorList>
            <person name="Spring S."/>
            <person name="Nolan M."/>
            <person name="Lapidus A."/>
            <person name="Glavina Del Rio T."/>
            <person name="Copeland A."/>
            <person name="Tice H."/>
            <person name="Cheng J.F."/>
            <person name="Lucas S."/>
            <person name="Land M."/>
            <person name="Chen F."/>
            <person name="Bruce D."/>
            <person name="Goodwin L."/>
            <person name="Pitluck S."/>
            <person name="Ivanova N."/>
            <person name="Mavromatis K."/>
            <person name="Mikhailova N."/>
            <person name="Pati A."/>
            <person name="Chen A."/>
            <person name="Palaniappan K."/>
            <person name="Hauser L."/>
            <person name="Chang Y.J."/>
            <person name="Jeffries C.D."/>
            <person name="Munk C."/>
            <person name="Kiss H."/>
            <person name="Chain P."/>
            <person name="Han C."/>
            <person name="Brettin T."/>
            <person name="Detter J.C."/>
            <person name="Schuler E."/>
            <person name="Goker M."/>
            <person name="Rohde M."/>
            <person name="Bristow J."/>
            <person name="Eisen J.A."/>
            <person name="Markowitz V."/>
            <person name="Hugenholtz P."/>
            <person name="Kyrpides N.C."/>
            <person name="Klenk H.P."/>
        </authorList>
    </citation>
    <scope>NUCLEOTIDE SEQUENCE [LARGE SCALE GENOMIC DNA]</scope>
    <source>
        <strain evidence="5">ATCC 49802 / DSM 20745 / S 6022</strain>
    </source>
</reference>
<protein>
    <submittedName>
        <fullName evidence="4">Enoyl-CoA hydratase/isomerase</fullName>
    </submittedName>
</protein>
<reference evidence="5" key="1">
    <citation type="submission" date="2009-11" db="EMBL/GenBank/DDBJ databases">
        <title>The complete chromosome 1 of Sphaerobacter thermophilus DSM 20745.</title>
        <authorList>
            <person name="Lucas S."/>
            <person name="Copeland A."/>
            <person name="Lapidus A."/>
            <person name="Glavina del Rio T."/>
            <person name="Dalin E."/>
            <person name="Tice H."/>
            <person name="Bruce D."/>
            <person name="Goodwin L."/>
            <person name="Pitluck S."/>
            <person name="Kyrpides N."/>
            <person name="Mavromatis K."/>
            <person name="Ivanova N."/>
            <person name="Mikhailova N."/>
            <person name="LaButti K.M."/>
            <person name="Clum A."/>
            <person name="Sun H.I."/>
            <person name="Brettin T."/>
            <person name="Detter J.C."/>
            <person name="Han C."/>
            <person name="Larimer F."/>
            <person name="Land M."/>
            <person name="Hauser L."/>
            <person name="Markowitz V."/>
            <person name="Cheng J.F."/>
            <person name="Hugenholtz P."/>
            <person name="Woyke T."/>
            <person name="Wu D."/>
            <person name="Steenblock K."/>
            <person name="Schneider S."/>
            <person name="Pukall R."/>
            <person name="Goeker M."/>
            <person name="Klenk H.P."/>
            <person name="Eisen J.A."/>
        </authorList>
    </citation>
    <scope>NUCLEOTIDE SEQUENCE [LARGE SCALE GENOMIC DNA]</scope>
    <source>
        <strain evidence="5">ATCC 49802 / DSM 20745 / S 6022</strain>
    </source>
</reference>
<dbReference type="CDD" id="cd06558">
    <property type="entry name" value="crotonase-like"/>
    <property type="match status" value="1"/>
</dbReference>
<evidence type="ECO:0000313" key="4">
    <source>
        <dbReference type="EMBL" id="ACZ38907.1"/>
    </source>
</evidence>
<dbReference type="PANTHER" id="PTHR11941:SF54">
    <property type="entry name" value="ENOYL-COA HYDRATASE, MITOCHONDRIAL"/>
    <property type="match status" value="1"/>
</dbReference>
<evidence type="ECO:0000256" key="3">
    <source>
        <dbReference type="RuleBase" id="RU003707"/>
    </source>
</evidence>
<dbReference type="OrthoDB" id="9777977at2"/>
<gene>
    <name evidence="4" type="ordered locus">Sthe_1472</name>
</gene>
<dbReference type="EMBL" id="CP001823">
    <property type="protein sequence ID" value="ACZ38907.1"/>
    <property type="molecule type" value="Genomic_DNA"/>
</dbReference>
<proteinExistence type="inferred from homology"/>
<dbReference type="InterPro" id="IPR018376">
    <property type="entry name" value="Enoyl-CoA_hyd/isom_CS"/>
</dbReference>
<dbReference type="InterPro" id="IPR029045">
    <property type="entry name" value="ClpP/crotonase-like_dom_sf"/>
</dbReference>
<keyword evidence="2" id="KW-0456">Lyase</keyword>
<keyword evidence="5" id="KW-1185">Reference proteome</keyword>
<dbReference type="eggNOG" id="COG1024">
    <property type="taxonomic scope" value="Bacteria"/>
</dbReference>
<dbReference type="PROSITE" id="PS00166">
    <property type="entry name" value="ENOYL_COA_HYDRATASE"/>
    <property type="match status" value="1"/>
</dbReference>
<dbReference type="InterPro" id="IPR014748">
    <property type="entry name" value="Enoyl-CoA_hydra_C"/>
</dbReference>
<dbReference type="GO" id="GO:0006635">
    <property type="term" value="P:fatty acid beta-oxidation"/>
    <property type="evidence" value="ECO:0007669"/>
    <property type="project" value="TreeGrafter"/>
</dbReference>
<dbReference type="HOGENOM" id="CLU_009834_7_6_0"/>
<evidence type="ECO:0000313" key="5">
    <source>
        <dbReference type="Proteomes" id="UP000002027"/>
    </source>
</evidence>
<dbReference type="Gene3D" id="1.10.12.10">
    <property type="entry name" value="Lyase 2-enoyl-coa Hydratase, Chain A, domain 2"/>
    <property type="match status" value="1"/>
</dbReference>
<evidence type="ECO:0000256" key="1">
    <source>
        <dbReference type="ARBA" id="ARBA00005254"/>
    </source>
</evidence>
<dbReference type="FunFam" id="3.90.226.10:FF:000009">
    <property type="entry name" value="Carnitinyl-CoA dehydratase"/>
    <property type="match status" value="1"/>
</dbReference>
<name>D1C3U0_SPHTD</name>
<sequence length="254" mass="27702">METILTERTGHVLVIRLNRPEKLNAINPQMMREIAGALEDARADDEVRVVVLAGSERAFSVGADVDVFASVTTRDLTGASSDRPQWATIWGFDKPMIAAVSGYVFGGGFELALACDLIVASETARFASPEVRLGLIPGAGGTQHLARRLSKPLAMEMVLTGREVSAEEALRLGLVNRVVPADRYFDEAMALANEIASYSPAATKAAKAAIRLGREMPWDAGVAFEREHFLRVFETEEAQGAIRAFLERRQRRSS</sequence>